<dbReference type="Proteomes" id="UP000051751">
    <property type="component" value="Unassembled WGS sequence"/>
</dbReference>
<accession>A0A0R2FWN9</accession>
<evidence type="ECO:0000313" key="5">
    <source>
        <dbReference type="EMBL" id="KRN32722.1"/>
    </source>
</evidence>
<gene>
    <name evidence="4" type="ORF">IV38_GL001076</name>
    <name evidence="5" type="ORF">IV40_GL000777</name>
</gene>
<dbReference type="EMBL" id="JQAT01000002">
    <property type="protein sequence ID" value="KRN28868.1"/>
    <property type="molecule type" value="Genomic_DNA"/>
</dbReference>
<dbReference type="AlphaFoldDB" id="A0A0R2FWN9"/>
<dbReference type="PRINTS" id="PR00081">
    <property type="entry name" value="GDHRDH"/>
</dbReference>
<dbReference type="InterPro" id="IPR036291">
    <property type="entry name" value="NAD(P)-bd_dom_sf"/>
</dbReference>
<dbReference type="PRINTS" id="PR00080">
    <property type="entry name" value="SDRFAMILY"/>
</dbReference>
<dbReference type="Gene3D" id="3.40.50.720">
    <property type="entry name" value="NAD(P)-binding Rossmann-like Domain"/>
    <property type="match status" value="1"/>
</dbReference>
<organism evidence="5 6">
    <name type="scientific">Lactobacillus selangorensis</name>
    <dbReference type="NCBI Taxonomy" id="81857"/>
    <lineage>
        <taxon>Bacteria</taxon>
        <taxon>Bacillati</taxon>
        <taxon>Bacillota</taxon>
        <taxon>Bacilli</taxon>
        <taxon>Lactobacillales</taxon>
        <taxon>Lactobacillaceae</taxon>
        <taxon>Lactobacillus</taxon>
    </lineage>
</organism>
<dbReference type="GO" id="GO:0016491">
    <property type="term" value="F:oxidoreductase activity"/>
    <property type="evidence" value="ECO:0007669"/>
    <property type="project" value="UniProtKB-KW"/>
</dbReference>
<dbReference type="NCBIfam" id="NF004826">
    <property type="entry name" value="PRK06182.1"/>
    <property type="match status" value="1"/>
</dbReference>
<dbReference type="PATRIC" id="fig|81857.3.peg.1082"/>
<dbReference type="EMBL" id="JQAZ01000002">
    <property type="protein sequence ID" value="KRN32722.1"/>
    <property type="molecule type" value="Genomic_DNA"/>
</dbReference>
<dbReference type="Proteomes" id="UP000051645">
    <property type="component" value="Unassembled WGS sequence"/>
</dbReference>
<keyword evidence="6" id="KW-1185">Reference proteome</keyword>
<evidence type="ECO:0000313" key="4">
    <source>
        <dbReference type="EMBL" id="KRN28868.1"/>
    </source>
</evidence>
<dbReference type="Pfam" id="PF00106">
    <property type="entry name" value="adh_short"/>
    <property type="match status" value="1"/>
</dbReference>
<proteinExistence type="inferred from homology"/>
<name>A0A0R2FWN9_9LACO</name>
<evidence type="ECO:0000256" key="1">
    <source>
        <dbReference type="ARBA" id="ARBA00006484"/>
    </source>
</evidence>
<dbReference type="RefSeq" id="WP_082617883.1">
    <property type="nucleotide sequence ID" value="NZ_JQAT01000002.1"/>
</dbReference>
<dbReference type="STRING" id="81857.IV38_GL001076"/>
<keyword evidence="2" id="KW-0560">Oxidoreductase</keyword>
<dbReference type="CDD" id="cd05374">
    <property type="entry name" value="17beta-HSD-like_SDR_c"/>
    <property type="match status" value="1"/>
</dbReference>
<dbReference type="PANTHER" id="PTHR44169:SF6">
    <property type="entry name" value="NADPH-DEPENDENT 1-ACYLDIHYDROXYACETONE PHOSPHATE REDUCTASE"/>
    <property type="match status" value="1"/>
</dbReference>
<evidence type="ECO:0000256" key="2">
    <source>
        <dbReference type="ARBA" id="ARBA00023002"/>
    </source>
</evidence>
<sequence length="291" mass="32094">MTQVAIITGASSGMGFEAAQLFHQKGYEVYGGARHVDQMADLAKQDIHTSYLDVTNPQSNKDFVQTVLDEQGRIDVLVNSAGYGSGGALEDVPLQEAKNQFNVNLFGLSDLTNQVLPTMRFQHSGQIINISSIGGQMYSQLMGWYYASKHALETYSDSLRLELKPFGVKVIIIEPGGTSTNWQQVENEHMLKATPKDSVYRPLVQAFANLSSSQAGAESRIFVSPERVAQLIYKVTTLKHPKTRYQVTLIDKLAVHLFRQLPYRALDAMINLAVKAAGHQAQETDASVSTK</sequence>
<evidence type="ECO:0000313" key="6">
    <source>
        <dbReference type="Proteomes" id="UP000051645"/>
    </source>
</evidence>
<reference evidence="6 7" key="1">
    <citation type="journal article" date="2015" name="Genome Announc.">
        <title>Expanding the biotechnology potential of lactobacilli through comparative genomics of 213 strains and associated genera.</title>
        <authorList>
            <person name="Sun Z."/>
            <person name="Harris H.M."/>
            <person name="McCann A."/>
            <person name="Guo C."/>
            <person name="Argimon S."/>
            <person name="Zhang W."/>
            <person name="Yang X."/>
            <person name="Jeffery I.B."/>
            <person name="Cooney J.C."/>
            <person name="Kagawa T.F."/>
            <person name="Liu W."/>
            <person name="Song Y."/>
            <person name="Salvetti E."/>
            <person name="Wrobel A."/>
            <person name="Rasinkangas P."/>
            <person name="Parkhill J."/>
            <person name="Rea M.C."/>
            <person name="O'Sullivan O."/>
            <person name="Ritari J."/>
            <person name="Douillard F.P."/>
            <person name="Paul Ross R."/>
            <person name="Yang R."/>
            <person name="Briner A.E."/>
            <person name="Felis G.E."/>
            <person name="de Vos W.M."/>
            <person name="Barrangou R."/>
            <person name="Klaenhammer T.R."/>
            <person name="Caufield P.W."/>
            <person name="Cui Y."/>
            <person name="Zhang H."/>
            <person name="O'Toole P.W."/>
        </authorList>
    </citation>
    <scope>NUCLEOTIDE SEQUENCE [LARGE SCALE GENOMIC DNA]</scope>
    <source>
        <strain evidence="4 7">ATCC BAA-66</strain>
        <strain evidence="5 6">DSM 13344</strain>
    </source>
</reference>
<comment type="caution">
    <text evidence="5">The sequence shown here is derived from an EMBL/GenBank/DDBJ whole genome shotgun (WGS) entry which is preliminary data.</text>
</comment>
<dbReference type="PANTHER" id="PTHR44169">
    <property type="entry name" value="NADPH-DEPENDENT 1-ACYLDIHYDROXYACETONE PHOSPHATE REDUCTASE"/>
    <property type="match status" value="1"/>
</dbReference>
<dbReference type="SUPFAM" id="SSF51735">
    <property type="entry name" value="NAD(P)-binding Rossmann-fold domains"/>
    <property type="match status" value="1"/>
</dbReference>
<evidence type="ECO:0000256" key="3">
    <source>
        <dbReference type="RuleBase" id="RU000363"/>
    </source>
</evidence>
<evidence type="ECO:0000313" key="7">
    <source>
        <dbReference type="Proteomes" id="UP000051751"/>
    </source>
</evidence>
<comment type="similarity">
    <text evidence="1 3">Belongs to the short-chain dehydrogenases/reductases (SDR) family.</text>
</comment>
<dbReference type="OrthoDB" id="9775296at2"/>
<dbReference type="InterPro" id="IPR002347">
    <property type="entry name" value="SDR_fam"/>
</dbReference>
<protein>
    <submittedName>
        <fullName evidence="5">Short chain dehydrogenase</fullName>
    </submittedName>
</protein>